<evidence type="ECO:0000256" key="1">
    <source>
        <dbReference type="ARBA" id="ARBA00004448"/>
    </source>
</evidence>
<keyword evidence="12 18" id="KW-0249">Electron transport</keyword>
<dbReference type="InterPro" id="IPR008972">
    <property type="entry name" value="Cupredoxin"/>
</dbReference>
<keyword evidence="15 18" id="KW-0496">Mitochondrion</keyword>
<keyword evidence="14 18" id="KW-0186">Copper</keyword>
<keyword evidence="13 19" id="KW-1133">Transmembrane helix</keyword>
<reference evidence="22" key="1">
    <citation type="submission" date="2020-11" db="EMBL/GenBank/DDBJ databases">
        <title>The mitogenome of the scale insect Didesmococcus koreanus Borchsenius (Coccoidea: Coccidae).</title>
        <authorList>
            <person name="Xu H."/>
            <person name="Liu X."/>
            <person name="Li H."/>
            <person name="Wu S."/>
            <person name="Cai W."/>
        </authorList>
    </citation>
    <scope>NUCLEOTIDE SEQUENCE</scope>
</reference>
<evidence type="ECO:0000256" key="7">
    <source>
        <dbReference type="ARBA" id="ARBA00022692"/>
    </source>
</evidence>
<dbReference type="AlphaFoldDB" id="A0A891GZ94"/>
<evidence type="ECO:0000256" key="8">
    <source>
        <dbReference type="ARBA" id="ARBA00022723"/>
    </source>
</evidence>
<dbReference type="InterPro" id="IPR001505">
    <property type="entry name" value="Copper_CuA"/>
</dbReference>
<evidence type="ECO:0000256" key="11">
    <source>
        <dbReference type="ARBA" id="ARBA00022967"/>
    </source>
</evidence>
<evidence type="ECO:0000256" key="3">
    <source>
        <dbReference type="ARBA" id="ARBA00011164"/>
    </source>
</evidence>
<dbReference type="EMBL" id="MW302211">
    <property type="protein sequence ID" value="QRK27451.1"/>
    <property type="molecule type" value="Genomic_DNA"/>
</dbReference>
<dbReference type="GO" id="GO:0005743">
    <property type="term" value="C:mitochondrial inner membrane"/>
    <property type="evidence" value="ECO:0007669"/>
    <property type="project" value="UniProtKB-SubCell"/>
</dbReference>
<keyword evidence="9 18" id="KW-0999">Mitochondrion inner membrane</keyword>
<evidence type="ECO:0000313" key="22">
    <source>
        <dbReference type="EMBL" id="QRK27451.1"/>
    </source>
</evidence>
<dbReference type="InterPro" id="IPR002429">
    <property type="entry name" value="CcO_II-like_C"/>
</dbReference>
<dbReference type="InterPro" id="IPR011759">
    <property type="entry name" value="Cyt_c_oxidase_su2_TM_dom"/>
</dbReference>
<keyword evidence="16 18" id="KW-0472">Membrane</keyword>
<comment type="function">
    <text evidence="18">Component of the cytochrome c oxidase, the last enzyme in the mitochondrial electron transport chain which drives oxidative phosphorylation. The respiratory chain contains 3 multisubunit complexes succinate dehydrogenase (complex II, CII), ubiquinol-cytochrome c oxidoreductase (cytochrome b-c1 complex, complex III, CIII) and cytochrome c oxidase (complex IV, CIV), that cooperate to transfer electrons derived from NADH and succinate to molecular oxygen, creating an electrochemical gradient over the inner membrane that drives transmembrane transport and the ATP synthase. Cytochrome c oxidase is the component of the respiratory chain that catalyzes the reduction of oxygen to water. Electrons originating from reduced cytochrome c in the intermembrane space (IMS) are transferred via the dinuclear copper A center (CU(A)) of subunit 2 and heme A of subunit 1 to the active site in subunit 1, a binuclear center (BNC) formed by heme A3 and copper B (CU(B)). The BNC reduces molecular oxygen to 2 water molecules using 4 electrons from cytochrome c in the IMS and 4 protons from the mitochondrial matrix.</text>
</comment>
<dbReference type="PRINTS" id="PR01166">
    <property type="entry name" value="CYCOXIDASEII"/>
</dbReference>
<comment type="subcellular location">
    <subcellularLocation>
        <location evidence="1 18">Mitochondrion inner membrane</location>
        <topology evidence="1 18">Multi-pass membrane protein</topology>
    </subcellularLocation>
</comment>
<name>A0A891GZ94_9HEMI</name>
<dbReference type="Gene3D" id="2.60.40.420">
    <property type="entry name" value="Cupredoxins - blue copper proteins"/>
    <property type="match status" value="1"/>
</dbReference>
<geneLocation type="mitochondrion" evidence="22"/>
<evidence type="ECO:0000256" key="2">
    <source>
        <dbReference type="ARBA" id="ARBA00007866"/>
    </source>
</evidence>
<evidence type="ECO:0000256" key="17">
    <source>
        <dbReference type="ARBA" id="ARBA00049512"/>
    </source>
</evidence>
<keyword evidence="7 18" id="KW-0812">Transmembrane</keyword>
<evidence type="ECO:0000256" key="16">
    <source>
        <dbReference type="ARBA" id="ARBA00023136"/>
    </source>
</evidence>
<dbReference type="PROSITE" id="PS00078">
    <property type="entry name" value="COX2"/>
    <property type="match status" value="1"/>
</dbReference>
<evidence type="ECO:0000256" key="12">
    <source>
        <dbReference type="ARBA" id="ARBA00022982"/>
    </source>
</evidence>
<keyword evidence="11" id="KW-1278">Translocase</keyword>
<comment type="similarity">
    <text evidence="2 18">Belongs to the cytochrome c oxidase subunit 2 family.</text>
</comment>
<dbReference type="PANTHER" id="PTHR22888">
    <property type="entry name" value="CYTOCHROME C OXIDASE, SUBUNIT II"/>
    <property type="match status" value="1"/>
</dbReference>
<evidence type="ECO:0000259" key="20">
    <source>
        <dbReference type="PROSITE" id="PS50857"/>
    </source>
</evidence>
<dbReference type="PANTHER" id="PTHR22888:SF9">
    <property type="entry name" value="CYTOCHROME C OXIDASE SUBUNIT 2"/>
    <property type="match status" value="1"/>
</dbReference>
<organism evidence="22">
    <name type="scientific">Didesmococcus koreanus</name>
    <dbReference type="NCBI Taxonomy" id="1661411"/>
    <lineage>
        <taxon>Eukaryota</taxon>
        <taxon>Metazoa</taxon>
        <taxon>Ecdysozoa</taxon>
        <taxon>Arthropoda</taxon>
        <taxon>Hexapoda</taxon>
        <taxon>Insecta</taxon>
        <taxon>Pterygota</taxon>
        <taxon>Neoptera</taxon>
        <taxon>Paraneoptera</taxon>
        <taxon>Hemiptera</taxon>
        <taxon>Sternorrhyncha</taxon>
        <taxon>Coccoidea</taxon>
        <taxon>Coccidae</taxon>
        <taxon>Didesmococcus</taxon>
    </lineage>
</organism>
<dbReference type="SUPFAM" id="SSF81464">
    <property type="entry name" value="Cytochrome c oxidase subunit II-like, transmembrane region"/>
    <property type="match status" value="1"/>
</dbReference>
<evidence type="ECO:0000256" key="4">
    <source>
        <dbReference type="ARBA" id="ARBA00015946"/>
    </source>
</evidence>
<dbReference type="SUPFAM" id="SSF49503">
    <property type="entry name" value="Cupredoxins"/>
    <property type="match status" value="1"/>
</dbReference>
<feature type="domain" description="Cytochrome oxidase subunit II copper A binding" evidence="20">
    <location>
        <begin position="92"/>
        <end position="221"/>
    </location>
</feature>
<dbReference type="InterPro" id="IPR045187">
    <property type="entry name" value="CcO_II"/>
</dbReference>
<evidence type="ECO:0000256" key="18">
    <source>
        <dbReference type="RuleBase" id="RU000457"/>
    </source>
</evidence>
<evidence type="ECO:0000256" key="10">
    <source>
        <dbReference type="ARBA" id="ARBA00022842"/>
    </source>
</evidence>
<keyword evidence="8 18" id="KW-0479">Metal-binding</keyword>
<keyword evidence="10" id="KW-0460">Magnesium</keyword>
<feature type="domain" description="Cytochrome oxidase subunit II transmembrane region profile" evidence="21">
    <location>
        <begin position="1"/>
        <end position="91"/>
    </location>
</feature>
<dbReference type="GO" id="GO:0005507">
    <property type="term" value="F:copper ion binding"/>
    <property type="evidence" value="ECO:0007669"/>
    <property type="project" value="InterPro"/>
</dbReference>
<protein>
    <recommendedName>
        <fullName evidence="4 18">Cytochrome c oxidase subunit 2</fullName>
    </recommendedName>
</protein>
<comment type="subunit">
    <text evidence="3">Component of the cytochrome c oxidase (complex IV, CIV), a multisubunit enzyme composed of a catalytic core of 3 subunits and several supernumerary subunits. The complex exists as a monomer or a dimer and forms supercomplexes (SCs) in the inner mitochondrial membrane with ubiquinol-cytochrome c oxidoreductase (cytochrome b-c1 complex, complex III, CIII).</text>
</comment>
<dbReference type="GO" id="GO:0042773">
    <property type="term" value="P:ATP synthesis coupled electron transport"/>
    <property type="evidence" value="ECO:0007669"/>
    <property type="project" value="TreeGrafter"/>
</dbReference>
<dbReference type="Pfam" id="PF02790">
    <property type="entry name" value="COX2_TM"/>
    <property type="match status" value="1"/>
</dbReference>
<keyword evidence="5 18" id="KW-0813">Transport</keyword>
<accession>A0A891GZ94</accession>
<feature type="transmembrane region" description="Helical" evidence="19">
    <location>
        <begin position="66"/>
        <end position="86"/>
    </location>
</feature>
<sequence>MMKMLNLSYEMNKSMSMMNMNKLNDKLMLLMMMLIVMIMVMLIKNKNNNLINKSMFENQKLEMFWTNFPILIIMMMSYLSIIVLYMNNEMKTNSLSVKIIGNQWFWNYSYMNFNKSFNSYMMYKSYFNFNVMETDNKMVIPFYTQVMLIISSMDVIHSWAIPSMNLKVDAIPGQINNSLIQSNKISILFGQCSEICGINHSFMPIMVESITMKEFIKWIKKF</sequence>
<comment type="catalytic activity">
    <reaction evidence="17">
        <text>4 Fe(II)-[cytochrome c] + O2 + 8 H(+)(in) = 4 Fe(III)-[cytochrome c] + 2 H2O + 4 H(+)(out)</text>
        <dbReference type="Rhea" id="RHEA:11436"/>
        <dbReference type="Rhea" id="RHEA-COMP:10350"/>
        <dbReference type="Rhea" id="RHEA-COMP:14399"/>
        <dbReference type="ChEBI" id="CHEBI:15377"/>
        <dbReference type="ChEBI" id="CHEBI:15378"/>
        <dbReference type="ChEBI" id="CHEBI:15379"/>
        <dbReference type="ChEBI" id="CHEBI:29033"/>
        <dbReference type="ChEBI" id="CHEBI:29034"/>
        <dbReference type="EC" id="7.1.1.9"/>
    </reaction>
    <physiologicalReaction direction="left-to-right" evidence="17">
        <dbReference type="Rhea" id="RHEA:11437"/>
    </physiologicalReaction>
</comment>
<evidence type="ECO:0000256" key="5">
    <source>
        <dbReference type="ARBA" id="ARBA00022448"/>
    </source>
</evidence>
<evidence type="ECO:0000256" key="9">
    <source>
        <dbReference type="ARBA" id="ARBA00022792"/>
    </source>
</evidence>
<evidence type="ECO:0000256" key="14">
    <source>
        <dbReference type="ARBA" id="ARBA00023008"/>
    </source>
</evidence>
<proteinExistence type="inferred from homology"/>
<gene>
    <name evidence="22" type="primary">COII</name>
</gene>
<evidence type="ECO:0000259" key="21">
    <source>
        <dbReference type="PROSITE" id="PS50999"/>
    </source>
</evidence>
<comment type="cofactor">
    <cofactor evidence="18">
        <name>Cu cation</name>
        <dbReference type="ChEBI" id="CHEBI:23378"/>
    </cofactor>
    <text evidence="18">Binds a copper A center.</text>
</comment>
<dbReference type="Pfam" id="PF00116">
    <property type="entry name" value="COX2"/>
    <property type="match status" value="1"/>
</dbReference>
<dbReference type="InterPro" id="IPR036257">
    <property type="entry name" value="Cyt_c_oxidase_su2_TM_sf"/>
</dbReference>
<evidence type="ECO:0000256" key="13">
    <source>
        <dbReference type="ARBA" id="ARBA00022989"/>
    </source>
</evidence>
<dbReference type="PROSITE" id="PS50999">
    <property type="entry name" value="COX2_TM"/>
    <property type="match status" value="1"/>
</dbReference>
<dbReference type="Gene3D" id="1.10.287.90">
    <property type="match status" value="1"/>
</dbReference>
<keyword evidence="6 18" id="KW-0679">Respiratory chain</keyword>
<dbReference type="GO" id="GO:0004129">
    <property type="term" value="F:cytochrome-c oxidase activity"/>
    <property type="evidence" value="ECO:0007669"/>
    <property type="project" value="UniProtKB-EC"/>
</dbReference>
<dbReference type="PROSITE" id="PS50857">
    <property type="entry name" value="COX2_CUA"/>
    <property type="match status" value="1"/>
</dbReference>
<evidence type="ECO:0000256" key="6">
    <source>
        <dbReference type="ARBA" id="ARBA00022660"/>
    </source>
</evidence>
<evidence type="ECO:0000256" key="19">
    <source>
        <dbReference type="SAM" id="Phobius"/>
    </source>
</evidence>
<evidence type="ECO:0000256" key="15">
    <source>
        <dbReference type="ARBA" id="ARBA00023128"/>
    </source>
</evidence>